<gene>
    <name evidence="5" type="ORF">ACETRX_30695</name>
</gene>
<sequence>MTNGSVPSSLRAMRKNMMSGIVRPIDLAETCLRRARRLRRHSHAYIALANDTALRHARALEHCEQPGPLAGIPYACKDVFDTIDLPTTAGSRAMVDYHARDDASAIRRLREAGAVLIGKTNLHEFSYGITGENGVFGTPPNPHDESCIAGGSSSGSAVAVAQGSAIFALGTDTGGSVRVPAALCGLVGLKPTMGLIDTQGVIPFCWSLDHVGLITRSCIDALDVLEVLARGQGIVPQPAEPSAGRSHEANALNGLRIGVPRPYFFDNADPEIITAVDRVLIRCQDLGARLVPLPVLDMDHVRTASLAIQLVEAFAWHKSRLKTHTSLYGTDVRDGLLQGQFVLAEHYVQALRFMEAKRLELDRLFRSIDIMITPTTPIVAPRLGARSVAIGEIEEPVGNALARFTCLFNLTGHPALSVPIGRHSTRLPIGLQMVGRPFEDTRLLSIGHMLERIGVVRWRSPSPRDEA</sequence>
<dbReference type="PANTHER" id="PTHR11895">
    <property type="entry name" value="TRANSAMIDASE"/>
    <property type="match status" value="1"/>
</dbReference>
<evidence type="ECO:0000313" key="6">
    <source>
        <dbReference type="Proteomes" id="UP001595190"/>
    </source>
</evidence>
<evidence type="ECO:0000256" key="2">
    <source>
        <dbReference type="ARBA" id="ARBA00009199"/>
    </source>
</evidence>
<reference evidence="5 6" key="1">
    <citation type="submission" date="2024-09" db="EMBL/GenBank/DDBJ databases">
        <title>Description of Labrys sedimenti sp. nov., isolated from a diclofenac-degrading enrichment culture, and genome-based reclassification of Labrys portucalensis as a later heterotypic synonym of Labrys neptuniae.</title>
        <authorList>
            <person name="Tancsics A."/>
            <person name="Csepanyi A."/>
        </authorList>
    </citation>
    <scope>NUCLEOTIDE SEQUENCE [LARGE SCALE GENOMIC DNA]</scope>
    <source>
        <strain evidence="5 6">LMG 23412</strain>
    </source>
</reference>
<dbReference type="InterPro" id="IPR020556">
    <property type="entry name" value="Amidase_CS"/>
</dbReference>
<protein>
    <recommendedName>
        <fullName evidence="3">Indoleacetamide hydrolase</fullName>
    </recommendedName>
</protein>
<accession>A0ABV6ZPB1</accession>
<dbReference type="PROSITE" id="PS00571">
    <property type="entry name" value="AMIDASES"/>
    <property type="match status" value="1"/>
</dbReference>
<evidence type="ECO:0000313" key="5">
    <source>
        <dbReference type="EMBL" id="MFC2254035.1"/>
    </source>
</evidence>
<dbReference type="InterPro" id="IPR023631">
    <property type="entry name" value="Amidase_dom"/>
</dbReference>
<name>A0ABV6ZPB1_9HYPH</name>
<evidence type="ECO:0000256" key="1">
    <source>
        <dbReference type="ARBA" id="ARBA00003871"/>
    </source>
</evidence>
<dbReference type="Proteomes" id="UP001595190">
    <property type="component" value="Unassembled WGS sequence"/>
</dbReference>
<dbReference type="InterPro" id="IPR000120">
    <property type="entry name" value="Amidase"/>
</dbReference>
<dbReference type="InterPro" id="IPR036928">
    <property type="entry name" value="AS_sf"/>
</dbReference>
<evidence type="ECO:0000256" key="3">
    <source>
        <dbReference type="ARBA" id="ARBA00021874"/>
    </source>
</evidence>
<dbReference type="SUPFAM" id="SSF75304">
    <property type="entry name" value="Amidase signature (AS) enzymes"/>
    <property type="match status" value="1"/>
</dbReference>
<evidence type="ECO:0000259" key="4">
    <source>
        <dbReference type="Pfam" id="PF01425"/>
    </source>
</evidence>
<dbReference type="EMBL" id="JBHGPK010000026">
    <property type="protein sequence ID" value="MFC2254035.1"/>
    <property type="molecule type" value="Genomic_DNA"/>
</dbReference>
<dbReference type="Gene3D" id="3.90.1300.10">
    <property type="entry name" value="Amidase signature (AS) domain"/>
    <property type="match status" value="1"/>
</dbReference>
<comment type="function">
    <text evidence="1">Hydrolyzes indole-3-acetamide (IAM) into indole-3-acetic acid (IAA).</text>
</comment>
<comment type="similarity">
    <text evidence="2">Belongs to the amidase family.</text>
</comment>
<dbReference type="PANTHER" id="PTHR11895:SF7">
    <property type="entry name" value="GLUTAMYL-TRNA(GLN) AMIDOTRANSFERASE SUBUNIT A, MITOCHONDRIAL"/>
    <property type="match status" value="1"/>
</dbReference>
<feature type="domain" description="Amidase" evidence="4">
    <location>
        <begin position="27"/>
        <end position="444"/>
    </location>
</feature>
<dbReference type="RefSeq" id="WP_394314817.1">
    <property type="nucleotide sequence ID" value="NZ_JBHGPK010000026.1"/>
</dbReference>
<comment type="caution">
    <text evidence="5">The sequence shown here is derived from an EMBL/GenBank/DDBJ whole genome shotgun (WGS) entry which is preliminary data.</text>
</comment>
<organism evidence="5 6">
    <name type="scientific">Labrys neptuniae</name>
    <dbReference type="NCBI Taxonomy" id="376174"/>
    <lineage>
        <taxon>Bacteria</taxon>
        <taxon>Pseudomonadati</taxon>
        <taxon>Pseudomonadota</taxon>
        <taxon>Alphaproteobacteria</taxon>
        <taxon>Hyphomicrobiales</taxon>
        <taxon>Xanthobacteraceae</taxon>
        <taxon>Labrys</taxon>
    </lineage>
</organism>
<proteinExistence type="inferred from homology"/>
<dbReference type="Pfam" id="PF01425">
    <property type="entry name" value="Amidase"/>
    <property type="match status" value="1"/>
</dbReference>